<proteinExistence type="predicted"/>
<dbReference type="InterPro" id="IPR006170">
    <property type="entry name" value="PBP/GOBP"/>
</dbReference>
<dbReference type="AlphaFoldDB" id="A0A9P0CW52"/>
<keyword evidence="3" id="KW-1185">Reference proteome</keyword>
<sequence length="150" mass="17060">MNMLKFLCFVTLSTPIFGAFNPKDYGPKLAEVIEHLHVECSILTGATDPEIDNIKNGNFDENNKHIKRYNACLWLHSDAFIPSDDGVPSLHGNKNLFLDIEPPKLKGKFAKMFMRCIDEARESGEKNFTVLAWNATNCLHRTDPENFVYP</sequence>
<dbReference type="Gene3D" id="1.10.238.20">
    <property type="entry name" value="Pheromone/general odorant binding protein domain"/>
    <property type="match status" value="1"/>
</dbReference>
<dbReference type="Proteomes" id="UP001153636">
    <property type="component" value="Chromosome 20"/>
</dbReference>
<feature type="signal peptide" evidence="1">
    <location>
        <begin position="1"/>
        <end position="18"/>
    </location>
</feature>
<accession>A0A9P0CW52</accession>
<dbReference type="InterPro" id="IPR036728">
    <property type="entry name" value="PBP_GOBP_sf"/>
</dbReference>
<gene>
    <name evidence="2" type="ORF">PSYICH_LOCUS7876</name>
</gene>
<dbReference type="CDD" id="cd23992">
    <property type="entry name" value="PBP_GOBP"/>
    <property type="match status" value="1"/>
</dbReference>
<evidence type="ECO:0000313" key="3">
    <source>
        <dbReference type="Proteomes" id="UP001153636"/>
    </source>
</evidence>
<dbReference type="EMBL" id="OV651832">
    <property type="protein sequence ID" value="CAH1107295.1"/>
    <property type="molecule type" value="Genomic_DNA"/>
</dbReference>
<organism evidence="2 3">
    <name type="scientific">Psylliodes chrysocephalus</name>
    <dbReference type="NCBI Taxonomy" id="3402493"/>
    <lineage>
        <taxon>Eukaryota</taxon>
        <taxon>Metazoa</taxon>
        <taxon>Ecdysozoa</taxon>
        <taxon>Arthropoda</taxon>
        <taxon>Hexapoda</taxon>
        <taxon>Insecta</taxon>
        <taxon>Pterygota</taxon>
        <taxon>Neoptera</taxon>
        <taxon>Endopterygota</taxon>
        <taxon>Coleoptera</taxon>
        <taxon>Polyphaga</taxon>
        <taxon>Cucujiformia</taxon>
        <taxon>Chrysomeloidea</taxon>
        <taxon>Chrysomelidae</taxon>
        <taxon>Galerucinae</taxon>
        <taxon>Alticini</taxon>
        <taxon>Psylliodes</taxon>
    </lineage>
</organism>
<dbReference type="GO" id="GO:0005549">
    <property type="term" value="F:odorant binding"/>
    <property type="evidence" value="ECO:0007669"/>
    <property type="project" value="InterPro"/>
</dbReference>
<dbReference type="OrthoDB" id="6777046at2759"/>
<reference evidence="2" key="1">
    <citation type="submission" date="2022-01" db="EMBL/GenBank/DDBJ databases">
        <authorList>
            <person name="King R."/>
        </authorList>
    </citation>
    <scope>NUCLEOTIDE SEQUENCE</scope>
</reference>
<keyword evidence="1" id="KW-0732">Signal</keyword>
<protein>
    <submittedName>
        <fullName evidence="2">Uncharacterized protein</fullName>
    </submittedName>
</protein>
<dbReference type="SUPFAM" id="SSF47565">
    <property type="entry name" value="Insect pheromone/odorant-binding proteins"/>
    <property type="match status" value="1"/>
</dbReference>
<evidence type="ECO:0000313" key="2">
    <source>
        <dbReference type="EMBL" id="CAH1107295.1"/>
    </source>
</evidence>
<dbReference type="Pfam" id="PF01395">
    <property type="entry name" value="PBP_GOBP"/>
    <property type="match status" value="1"/>
</dbReference>
<evidence type="ECO:0000256" key="1">
    <source>
        <dbReference type="SAM" id="SignalP"/>
    </source>
</evidence>
<feature type="chain" id="PRO_5040348400" evidence="1">
    <location>
        <begin position="19"/>
        <end position="150"/>
    </location>
</feature>
<name>A0A9P0CW52_9CUCU</name>